<protein>
    <submittedName>
        <fullName evidence="1">Uncharacterized protein</fullName>
    </submittedName>
</protein>
<comment type="caution">
    <text evidence="1">The sequence shown here is derived from an EMBL/GenBank/DDBJ whole genome shotgun (WGS) entry which is preliminary data.</text>
</comment>
<dbReference type="EMBL" id="MPUH01000684">
    <property type="protein sequence ID" value="OMJ75561.1"/>
    <property type="molecule type" value="Genomic_DNA"/>
</dbReference>
<accession>A0A1R2BFN4</accession>
<gene>
    <name evidence="1" type="ORF">SteCoe_25296</name>
</gene>
<dbReference type="AlphaFoldDB" id="A0A1R2BFN4"/>
<reference evidence="1 2" key="1">
    <citation type="submission" date="2016-11" db="EMBL/GenBank/DDBJ databases">
        <title>The macronuclear genome of Stentor coeruleus: a giant cell with tiny introns.</title>
        <authorList>
            <person name="Slabodnick M."/>
            <person name="Ruby J.G."/>
            <person name="Reiff S.B."/>
            <person name="Swart E.C."/>
            <person name="Gosai S."/>
            <person name="Prabakaran S."/>
            <person name="Witkowska E."/>
            <person name="Larue G.E."/>
            <person name="Fisher S."/>
            <person name="Freeman R.M."/>
            <person name="Gunawardena J."/>
            <person name="Chu W."/>
            <person name="Stover N.A."/>
            <person name="Gregory B.D."/>
            <person name="Nowacki M."/>
            <person name="Derisi J."/>
            <person name="Roy S.W."/>
            <person name="Marshall W.F."/>
            <person name="Sood P."/>
        </authorList>
    </citation>
    <scope>NUCLEOTIDE SEQUENCE [LARGE SCALE GENOMIC DNA]</scope>
    <source>
        <strain evidence="1">WM001</strain>
    </source>
</reference>
<name>A0A1R2BFN4_9CILI</name>
<dbReference type="Proteomes" id="UP000187209">
    <property type="component" value="Unassembled WGS sequence"/>
</dbReference>
<proteinExistence type="predicted"/>
<evidence type="ECO:0000313" key="2">
    <source>
        <dbReference type="Proteomes" id="UP000187209"/>
    </source>
</evidence>
<evidence type="ECO:0000313" key="1">
    <source>
        <dbReference type="EMBL" id="OMJ75561.1"/>
    </source>
</evidence>
<keyword evidence="2" id="KW-1185">Reference proteome</keyword>
<organism evidence="1 2">
    <name type="scientific">Stentor coeruleus</name>
    <dbReference type="NCBI Taxonomy" id="5963"/>
    <lineage>
        <taxon>Eukaryota</taxon>
        <taxon>Sar</taxon>
        <taxon>Alveolata</taxon>
        <taxon>Ciliophora</taxon>
        <taxon>Postciliodesmatophora</taxon>
        <taxon>Heterotrichea</taxon>
        <taxon>Heterotrichida</taxon>
        <taxon>Stentoridae</taxon>
        <taxon>Stentor</taxon>
    </lineage>
</organism>
<sequence>MDMLRKMRSYNNLQGSAEELKEKSRYFTETSMRYSRMCQEGFPVSTETLHDIRMNFLKTPENFENKMLEPSLKELAIILACYQEIEISNHSLVEHFQCLISFYIASKRTFPEEAKTLLNEEFRKIIRKLTNYIFDVNAEINSKQVYLMIAISWYLENSSLLVEVNFKRLLSQLILLAGILNSINLGYIEVKALELQITELVCIKDINIFNKVFKYCAKVFENCFPQQTAERDFLAKSLEIKEFKNAYRLAKSIDKLMPKYFNFKICYESGYNDKMIQIIDDNLSVLLSAFEKYLDTETFGYSDFENSLILIMHSFLKLFQEVVADGESIGTIALKKFYKYETKVKLFFKFTQIIRALNKFCPISRFIATELLISMVKRGRFDYFAKISSLKYFLNPIELPENLLKLFIETALRFPYRGILLKFCPQDITENEFENIIKKSISNVRLVEMPKYITGLTLSNNMICIKKVSNIEPFFEGAMFYVILHELAHLLQRARASNFREISQSRSGELIQRLEQSEEIKFLKLNTSKFTFNEAQNSEIKPFLIESESEIKQKYSTEKIISEAKTLPEPEEFKVQDPSLHLKANTQNFDFIKINPEDSVLPDMKAQKIQNQLKTNSSNIRSFNPGEYLEYILFGDVYKNIYESAANFVLTIYDGSIQNFQEDFQKLMKMGEITKEKKSIIRCLESTEENCYHIKKCGTKGIVKAILRLKPEKKV</sequence>